<sequence length="496" mass="55717">MSPMRLCSSQRTMPITLRVPRWLSTAAGPFTKPAILGRTEGMNGMGKIDVEQLKDRVQNGEIDMITVAGVDMQGKLFGKKMPARFFLEDGQDGIHTCAINFIWDVSLKFAENYAFCNFDTGLHDIKVVPDLGTLRDYPWIPKNAIVLGDIYNKDGTEVSIAPRHMLKKQLKKAEALGYRAFAASEMEFYIFKETVDSARAKQFSNLQPLFSYPIDYSIYRLNVDDWFLGQVARHLEAIGIPLEAVKGEWGNGQIEINVKYAEALEMADRTALYKNAIKEIAAQNNLMVTFMAKHDTNDSGSSGHTHISLWNEHGTNLFYDADHPYRLSDTGRYFLGGMMALAPELMLFYAPYINSYKRLANTGGAPNTLTWGEDNRTTSFRVDGKGKSCRIENRIPGSDVNHYLVLTAMLASGLYGIEHQIDIAAPTTGDASRAPGVKRLPANLAEAINQLEQSEIARQLLGTEVVEHYLTAAKNELNDYFLEVTDWERKKYFEFI</sequence>
<dbReference type="Gene3D" id="3.30.590.10">
    <property type="entry name" value="Glutamine synthetase/guanido kinase, catalytic domain"/>
    <property type="match status" value="1"/>
</dbReference>
<dbReference type="GO" id="GO:0006542">
    <property type="term" value="P:glutamine biosynthetic process"/>
    <property type="evidence" value="ECO:0007669"/>
    <property type="project" value="InterPro"/>
</dbReference>
<evidence type="ECO:0000256" key="5">
    <source>
        <dbReference type="PROSITE-ProRule" id="PRU01331"/>
    </source>
</evidence>
<dbReference type="GO" id="GO:0042402">
    <property type="term" value="P:biogenic amine catabolic process"/>
    <property type="evidence" value="ECO:0007669"/>
    <property type="project" value="UniProtKB-ARBA"/>
</dbReference>
<evidence type="ECO:0000256" key="3">
    <source>
        <dbReference type="ARBA" id="ARBA00022741"/>
    </source>
</evidence>
<dbReference type="PANTHER" id="PTHR43785:SF12">
    <property type="entry name" value="TYPE-1 GLUTAMINE SYNTHETASE 2"/>
    <property type="match status" value="1"/>
</dbReference>
<comment type="similarity">
    <text evidence="1 5 6">Belongs to the glutamine synthetase family.</text>
</comment>
<dbReference type="AlphaFoldDB" id="A0A3M8CVN6"/>
<keyword evidence="4" id="KW-0067">ATP-binding</keyword>
<evidence type="ECO:0000313" key="8">
    <source>
        <dbReference type="EMBL" id="RNB79569.1"/>
    </source>
</evidence>
<reference evidence="8 9" key="1">
    <citation type="submission" date="2018-10" db="EMBL/GenBank/DDBJ databases">
        <title>Phylogenomics of Brevibacillus.</title>
        <authorList>
            <person name="Dunlap C."/>
        </authorList>
    </citation>
    <scope>NUCLEOTIDE SEQUENCE [LARGE SCALE GENOMIC DNA]</scope>
    <source>
        <strain evidence="8 9">JCM 15716</strain>
    </source>
</reference>
<evidence type="ECO:0000259" key="7">
    <source>
        <dbReference type="PROSITE" id="PS51987"/>
    </source>
</evidence>
<dbReference type="InterPro" id="IPR008146">
    <property type="entry name" value="Gln_synth_cat_dom"/>
</dbReference>
<dbReference type="OrthoDB" id="9807095at2"/>
<keyword evidence="2" id="KW-0436">Ligase</keyword>
<dbReference type="PROSITE" id="PS51987">
    <property type="entry name" value="GS_CATALYTIC"/>
    <property type="match status" value="1"/>
</dbReference>
<keyword evidence="9" id="KW-1185">Reference proteome</keyword>
<dbReference type="GO" id="GO:0005524">
    <property type="term" value="F:ATP binding"/>
    <property type="evidence" value="ECO:0007669"/>
    <property type="project" value="UniProtKB-KW"/>
</dbReference>
<dbReference type="GO" id="GO:0006576">
    <property type="term" value="P:biogenic amine metabolic process"/>
    <property type="evidence" value="ECO:0007669"/>
    <property type="project" value="UniProtKB-ARBA"/>
</dbReference>
<dbReference type="Pfam" id="PF00120">
    <property type="entry name" value="Gln-synt_C"/>
    <property type="match status" value="1"/>
</dbReference>
<keyword evidence="3" id="KW-0547">Nucleotide-binding</keyword>
<dbReference type="Proteomes" id="UP000271031">
    <property type="component" value="Unassembled WGS sequence"/>
</dbReference>
<proteinExistence type="inferred from homology"/>
<dbReference type="Gene3D" id="3.10.20.70">
    <property type="entry name" value="Glutamine synthetase, N-terminal domain"/>
    <property type="match status" value="1"/>
</dbReference>
<organism evidence="8 9">
    <name type="scientific">Brevibacillus fluminis</name>
    <dbReference type="NCBI Taxonomy" id="511487"/>
    <lineage>
        <taxon>Bacteria</taxon>
        <taxon>Bacillati</taxon>
        <taxon>Bacillota</taxon>
        <taxon>Bacilli</taxon>
        <taxon>Bacillales</taxon>
        <taxon>Paenibacillaceae</taxon>
        <taxon>Brevibacillus</taxon>
    </lineage>
</organism>
<evidence type="ECO:0000256" key="1">
    <source>
        <dbReference type="ARBA" id="ARBA00009897"/>
    </source>
</evidence>
<comment type="caution">
    <text evidence="8">The sequence shown here is derived from an EMBL/GenBank/DDBJ whole genome shotgun (WGS) entry which is preliminary data.</text>
</comment>
<name>A0A3M8CVN6_9BACL</name>
<dbReference type="GO" id="GO:0004356">
    <property type="term" value="F:glutamine synthetase activity"/>
    <property type="evidence" value="ECO:0007669"/>
    <property type="project" value="InterPro"/>
</dbReference>
<dbReference type="EMBL" id="RHHQ01000028">
    <property type="protein sequence ID" value="RNB79569.1"/>
    <property type="molecule type" value="Genomic_DNA"/>
</dbReference>
<dbReference type="InterPro" id="IPR014746">
    <property type="entry name" value="Gln_synth/guanido_kin_cat_dom"/>
</dbReference>
<evidence type="ECO:0000256" key="2">
    <source>
        <dbReference type="ARBA" id="ARBA00022598"/>
    </source>
</evidence>
<dbReference type="SUPFAM" id="SSF55931">
    <property type="entry name" value="Glutamine synthetase/guanido kinase"/>
    <property type="match status" value="1"/>
</dbReference>
<feature type="domain" description="GS catalytic" evidence="7">
    <location>
        <begin position="162"/>
        <end position="496"/>
    </location>
</feature>
<accession>A0A3M8CVN6</accession>
<dbReference type="InterPro" id="IPR036651">
    <property type="entry name" value="Gln_synt_N_sf"/>
</dbReference>
<evidence type="ECO:0000313" key="9">
    <source>
        <dbReference type="Proteomes" id="UP000271031"/>
    </source>
</evidence>
<dbReference type="SUPFAM" id="SSF54368">
    <property type="entry name" value="Glutamine synthetase, N-terminal domain"/>
    <property type="match status" value="1"/>
</dbReference>
<dbReference type="PANTHER" id="PTHR43785">
    <property type="entry name" value="GAMMA-GLUTAMYLPUTRESCINE SYNTHETASE"/>
    <property type="match status" value="1"/>
</dbReference>
<dbReference type="FunFam" id="3.30.590.10:FF:000005">
    <property type="entry name" value="Probable glutamine synthetase"/>
    <property type="match status" value="1"/>
</dbReference>
<protein>
    <submittedName>
        <fullName evidence="8">Glutamine synthetase</fullName>
    </submittedName>
</protein>
<gene>
    <name evidence="8" type="ORF">EDM56_29020</name>
</gene>
<dbReference type="SMART" id="SM01230">
    <property type="entry name" value="Gln-synt_C"/>
    <property type="match status" value="1"/>
</dbReference>
<evidence type="ECO:0000256" key="6">
    <source>
        <dbReference type="RuleBase" id="RU000384"/>
    </source>
</evidence>
<evidence type="ECO:0000256" key="4">
    <source>
        <dbReference type="ARBA" id="ARBA00022840"/>
    </source>
</evidence>